<organism evidence="8 9">
    <name type="scientific">Candidatus Jidaibacter acanthamoebae</name>
    <dbReference type="NCBI Taxonomy" id="86105"/>
    <lineage>
        <taxon>Bacteria</taxon>
        <taxon>Pseudomonadati</taxon>
        <taxon>Pseudomonadota</taxon>
        <taxon>Alphaproteobacteria</taxon>
        <taxon>Rickettsiales</taxon>
        <taxon>Candidatus Midichloriaceae</taxon>
        <taxon>Candidatus Jidaibacter</taxon>
    </lineage>
</organism>
<evidence type="ECO:0000313" key="8">
    <source>
        <dbReference type="EMBL" id="KIE04451.1"/>
    </source>
</evidence>
<dbReference type="InterPro" id="IPR036477">
    <property type="entry name" value="Formyl_transf_N_sf"/>
</dbReference>
<dbReference type="PATRIC" id="fig|86105.3.peg.1747"/>
<dbReference type="NCBIfam" id="TIGR00460">
    <property type="entry name" value="fmt"/>
    <property type="match status" value="1"/>
</dbReference>
<evidence type="ECO:0000256" key="1">
    <source>
        <dbReference type="ARBA" id="ARBA00010699"/>
    </source>
</evidence>
<proteinExistence type="inferred from homology"/>
<dbReference type="InterPro" id="IPR002376">
    <property type="entry name" value="Formyl_transf_N"/>
</dbReference>
<dbReference type="InterPro" id="IPR011034">
    <property type="entry name" value="Formyl_transferase-like_C_sf"/>
</dbReference>
<evidence type="ECO:0000256" key="3">
    <source>
        <dbReference type="ARBA" id="ARBA00022679"/>
    </source>
</evidence>
<dbReference type="PANTHER" id="PTHR11138:SF5">
    <property type="entry name" value="METHIONYL-TRNA FORMYLTRANSFERASE, MITOCHONDRIAL"/>
    <property type="match status" value="1"/>
</dbReference>
<keyword evidence="3 5" id="KW-0808">Transferase</keyword>
<feature type="domain" description="Formyl transferase N-terminal" evidence="6">
    <location>
        <begin position="1"/>
        <end position="180"/>
    </location>
</feature>
<dbReference type="InterPro" id="IPR005793">
    <property type="entry name" value="Formyl_trans_C"/>
</dbReference>
<gene>
    <name evidence="8" type="primary">fmt_2</name>
    <name evidence="5" type="synonym">fmt</name>
    <name evidence="8" type="ORF">NF27_HS00380</name>
</gene>
<comment type="similarity">
    <text evidence="1 5">Belongs to the Fmt family.</text>
</comment>
<evidence type="ECO:0000256" key="5">
    <source>
        <dbReference type="HAMAP-Rule" id="MF_00182"/>
    </source>
</evidence>
<dbReference type="CDD" id="cd08704">
    <property type="entry name" value="Met_tRNA_FMT_C"/>
    <property type="match status" value="1"/>
</dbReference>
<dbReference type="Pfam" id="PF02911">
    <property type="entry name" value="Formyl_trans_C"/>
    <property type="match status" value="1"/>
</dbReference>
<dbReference type="GO" id="GO:0005829">
    <property type="term" value="C:cytosol"/>
    <property type="evidence" value="ECO:0007669"/>
    <property type="project" value="TreeGrafter"/>
</dbReference>
<accession>A0A0C1MX26</accession>
<dbReference type="OrthoDB" id="9802815at2"/>
<keyword evidence="9" id="KW-1185">Reference proteome</keyword>
<dbReference type="InterPro" id="IPR005794">
    <property type="entry name" value="Fmt"/>
</dbReference>
<dbReference type="EMBL" id="JSWE01000186">
    <property type="protein sequence ID" value="KIE04451.1"/>
    <property type="molecule type" value="Genomic_DNA"/>
</dbReference>
<dbReference type="InterPro" id="IPR044135">
    <property type="entry name" value="Met-tRNA-FMT_C"/>
</dbReference>
<dbReference type="PANTHER" id="PTHR11138">
    <property type="entry name" value="METHIONYL-TRNA FORMYLTRANSFERASE"/>
    <property type="match status" value="1"/>
</dbReference>
<feature type="domain" description="Formyl transferase C-terminal" evidence="7">
    <location>
        <begin position="203"/>
        <end position="297"/>
    </location>
</feature>
<dbReference type="Gene3D" id="3.40.50.12230">
    <property type="match status" value="1"/>
</dbReference>
<name>A0A0C1MX26_9RICK</name>
<dbReference type="HAMAP" id="MF_00182">
    <property type="entry name" value="Formyl_trans"/>
    <property type="match status" value="1"/>
</dbReference>
<dbReference type="SUPFAM" id="SSF53328">
    <property type="entry name" value="Formyltransferase"/>
    <property type="match status" value="1"/>
</dbReference>
<dbReference type="Pfam" id="PF00551">
    <property type="entry name" value="Formyl_trans_N"/>
    <property type="match status" value="1"/>
</dbReference>
<protein>
    <recommendedName>
        <fullName evidence="2 5">Methionyl-tRNA formyltransferase</fullName>
        <ecNumber evidence="2 5">2.1.2.9</ecNumber>
    </recommendedName>
</protein>
<evidence type="ECO:0000256" key="2">
    <source>
        <dbReference type="ARBA" id="ARBA00012261"/>
    </source>
</evidence>
<dbReference type="SUPFAM" id="SSF50486">
    <property type="entry name" value="FMT C-terminal domain-like"/>
    <property type="match status" value="1"/>
</dbReference>
<comment type="caution">
    <text evidence="8">The sequence shown here is derived from an EMBL/GenBank/DDBJ whole genome shotgun (WGS) entry which is preliminary data.</text>
</comment>
<evidence type="ECO:0000259" key="6">
    <source>
        <dbReference type="Pfam" id="PF00551"/>
    </source>
</evidence>
<reference evidence="8 9" key="1">
    <citation type="submission" date="2014-11" db="EMBL/GenBank/DDBJ databases">
        <title>A Rickettsiales Symbiont of Amoebae With Ancient Features.</title>
        <authorList>
            <person name="Schulz F."/>
            <person name="Martijn J."/>
            <person name="Wascher F."/>
            <person name="Kostanjsek R."/>
            <person name="Ettema T.J."/>
            <person name="Horn M."/>
        </authorList>
    </citation>
    <scope>NUCLEOTIDE SEQUENCE [LARGE SCALE GENOMIC DNA]</scope>
    <source>
        <strain evidence="8 9">UWC36</strain>
    </source>
</reference>
<dbReference type="GO" id="GO:0004479">
    <property type="term" value="F:methionyl-tRNA formyltransferase activity"/>
    <property type="evidence" value="ECO:0007669"/>
    <property type="project" value="UniProtKB-UniRule"/>
</dbReference>
<keyword evidence="4 5" id="KW-0648">Protein biosynthesis</keyword>
<comment type="function">
    <text evidence="5">Attaches a formyl group to the free amino group of methionyl-tRNA(fMet). The formyl group appears to play a dual role in the initiator identity of N-formylmethionyl-tRNA by promoting its recognition by IF2 and preventing the misappropriation of this tRNA by the elongation apparatus.</text>
</comment>
<comment type="catalytic activity">
    <reaction evidence="5">
        <text>L-methionyl-tRNA(fMet) + (6R)-10-formyltetrahydrofolate = N-formyl-L-methionyl-tRNA(fMet) + (6S)-5,6,7,8-tetrahydrofolate + H(+)</text>
        <dbReference type="Rhea" id="RHEA:24380"/>
        <dbReference type="Rhea" id="RHEA-COMP:9952"/>
        <dbReference type="Rhea" id="RHEA-COMP:9953"/>
        <dbReference type="ChEBI" id="CHEBI:15378"/>
        <dbReference type="ChEBI" id="CHEBI:57453"/>
        <dbReference type="ChEBI" id="CHEBI:78530"/>
        <dbReference type="ChEBI" id="CHEBI:78844"/>
        <dbReference type="ChEBI" id="CHEBI:195366"/>
        <dbReference type="EC" id="2.1.2.9"/>
    </reaction>
</comment>
<evidence type="ECO:0000313" key="9">
    <source>
        <dbReference type="Proteomes" id="UP000031258"/>
    </source>
</evidence>
<dbReference type="AlphaFoldDB" id="A0A0C1MX26"/>
<sequence>MKIVFMGTPEFAIPALEALISSKHQVLAIYTREPKPAGRGKQLLCSPVQTIAEKHDIQVFTPKNLKNPDEVEKLKALGADIIVVVAYGLILPKAVLEAFKFGALNIHPSKLPRWRGAAPIERCIMAGDEETAICIMQMDEGLDTGDVILEEPYVIPQNMTGRELAGVLAERGSKLLLETIEQIASGTAVWKKQSEEGLTYANKIFKDEEKIDWNMSAHLVNAKIRALSPKPGAYFIFRNEKIKIITAEYESTSMDALSGTVIDDHLTIACKKGVIKPTLVQREGRKMVYTEAFLRGFSVPIGSDLN</sequence>
<dbReference type="STRING" id="86105.NF27_HS00380"/>
<feature type="binding site" evidence="5">
    <location>
        <begin position="109"/>
        <end position="112"/>
    </location>
    <ligand>
        <name>(6S)-5,6,7,8-tetrahydrofolate</name>
        <dbReference type="ChEBI" id="CHEBI:57453"/>
    </ligand>
</feature>
<dbReference type="RefSeq" id="WP_039458589.1">
    <property type="nucleotide sequence ID" value="NZ_JSWE01000186.1"/>
</dbReference>
<evidence type="ECO:0000259" key="7">
    <source>
        <dbReference type="Pfam" id="PF02911"/>
    </source>
</evidence>
<dbReference type="EC" id="2.1.2.9" evidence="2 5"/>
<dbReference type="CDD" id="cd08646">
    <property type="entry name" value="FMT_core_Met-tRNA-FMT_N"/>
    <property type="match status" value="1"/>
</dbReference>
<dbReference type="InterPro" id="IPR041711">
    <property type="entry name" value="Met-tRNA-FMT_N"/>
</dbReference>
<evidence type="ECO:0000256" key="4">
    <source>
        <dbReference type="ARBA" id="ARBA00022917"/>
    </source>
</evidence>
<dbReference type="Proteomes" id="UP000031258">
    <property type="component" value="Unassembled WGS sequence"/>
</dbReference>